<dbReference type="AlphaFoldDB" id="A0A549TCW7"/>
<evidence type="ECO:0000313" key="3">
    <source>
        <dbReference type="Proteomes" id="UP000316801"/>
    </source>
</evidence>
<keyword evidence="3" id="KW-1185">Reference proteome</keyword>
<accession>A0A549TCW7</accession>
<feature type="compositionally biased region" description="Gly residues" evidence="1">
    <location>
        <begin position="16"/>
        <end position="43"/>
    </location>
</feature>
<protein>
    <submittedName>
        <fullName evidence="2">Uncharacterized protein</fullName>
    </submittedName>
</protein>
<comment type="caution">
    <text evidence="2">The sequence shown here is derived from an EMBL/GenBank/DDBJ whole genome shotgun (WGS) entry which is preliminary data.</text>
</comment>
<gene>
    <name evidence="2" type="ORF">FNA46_07815</name>
</gene>
<dbReference type="Proteomes" id="UP000316801">
    <property type="component" value="Unassembled WGS sequence"/>
</dbReference>
<evidence type="ECO:0000313" key="2">
    <source>
        <dbReference type="EMBL" id="TRL39832.1"/>
    </source>
</evidence>
<dbReference type="RefSeq" id="WP_143124627.1">
    <property type="nucleotide sequence ID" value="NZ_VJMG01000017.1"/>
</dbReference>
<feature type="compositionally biased region" description="Basic and acidic residues" evidence="1">
    <location>
        <begin position="253"/>
        <end position="283"/>
    </location>
</feature>
<sequence>MHEFLMRRFERLLNDGGMGGAGGDGPGNGDGGDQQSGGAGGQNDGTSWKAPDGIPPELIGGTADETLGKLLSAYGELDKRAAGLREKISKLPAAPQKPDQYAFEPGEDLKDYFGDLSKDPVFASARQAAHKYGMSQDQFAGFISETFGPLAKEGLLIKPYDPKAEVQGYMKATGLDAKAASTALEANMVFARGISEQLQLPDSLKSDAQAQLMALTDTAVGNALLAAFSARFNDIGIRISGDGGQAGEMTAADLKRLDSDPRIDPRNRDHKDPNQRYDEQLRQRYDEAYRKLNPRK</sequence>
<evidence type="ECO:0000256" key="1">
    <source>
        <dbReference type="SAM" id="MobiDB-lite"/>
    </source>
</evidence>
<name>A0A549TCW7_9HYPH</name>
<feature type="region of interest" description="Disordered" evidence="1">
    <location>
        <begin position="252"/>
        <end position="283"/>
    </location>
</feature>
<reference evidence="2 3" key="1">
    <citation type="submission" date="2019-07" db="EMBL/GenBank/DDBJ databases">
        <title>Ln-dependent methylotrophs.</title>
        <authorList>
            <person name="Tani A."/>
        </authorList>
    </citation>
    <scope>NUCLEOTIDE SEQUENCE [LARGE SCALE GENOMIC DNA]</scope>
    <source>
        <strain evidence="2 3">SM12</strain>
    </source>
</reference>
<proteinExistence type="predicted"/>
<feature type="region of interest" description="Disordered" evidence="1">
    <location>
        <begin position="15"/>
        <end position="62"/>
    </location>
</feature>
<dbReference type="EMBL" id="VJMG01000017">
    <property type="protein sequence ID" value="TRL39832.1"/>
    <property type="molecule type" value="Genomic_DNA"/>
</dbReference>
<organism evidence="2 3">
    <name type="scientific">Rhizobium straminoryzae</name>
    <dbReference type="NCBI Taxonomy" id="1387186"/>
    <lineage>
        <taxon>Bacteria</taxon>
        <taxon>Pseudomonadati</taxon>
        <taxon>Pseudomonadota</taxon>
        <taxon>Alphaproteobacteria</taxon>
        <taxon>Hyphomicrobiales</taxon>
        <taxon>Rhizobiaceae</taxon>
        <taxon>Rhizobium/Agrobacterium group</taxon>
        <taxon>Rhizobium</taxon>
    </lineage>
</organism>